<evidence type="ECO:0000256" key="1">
    <source>
        <dbReference type="SAM" id="MobiDB-lite"/>
    </source>
</evidence>
<keyword evidence="3" id="KW-1185">Reference proteome</keyword>
<feature type="compositionally biased region" description="Low complexity" evidence="1">
    <location>
        <begin position="281"/>
        <end position="295"/>
    </location>
</feature>
<feature type="region of interest" description="Disordered" evidence="1">
    <location>
        <begin position="248"/>
        <end position="304"/>
    </location>
</feature>
<feature type="non-terminal residue" evidence="2">
    <location>
        <position position="304"/>
    </location>
</feature>
<organism evidence="2 3">
    <name type="scientific">Rhodotorula graminis (strain WP1)</name>
    <dbReference type="NCBI Taxonomy" id="578459"/>
    <lineage>
        <taxon>Eukaryota</taxon>
        <taxon>Fungi</taxon>
        <taxon>Dikarya</taxon>
        <taxon>Basidiomycota</taxon>
        <taxon>Pucciniomycotina</taxon>
        <taxon>Microbotryomycetes</taxon>
        <taxon>Sporidiobolales</taxon>
        <taxon>Sporidiobolaceae</taxon>
        <taxon>Rhodotorula</taxon>
    </lineage>
</organism>
<feature type="non-terminal residue" evidence="2">
    <location>
        <position position="1"/>
    </location>
</feature>
<feature type="compositionally biased region" description="Basic residues" evidence="1">
    <location>
        <begin position="1"/>
        <end position="12"/>
    </location>
</feature>
<evidence type="ECO:0000313" key="3">
    <source>
        <dbReference type="Proteomes" id="UP000053890"/>
    </source>
</evidence>
<feature type="compositionally biased region" description="Basic residues" evidence="1">
    <location>
        <begin position="57"/>
        <end position="66"/>
    </location>
</feature>
<proteinExistence type="predicted"/>
<feature type="compositionally biased region" description="Basic and acidic residues" evidence="1">
    <location>
        <begin position="179"/>
        <end position="192"/>
    </location>
</feature>
<dbReference type="RefSeq" id="XP_018273306.1">
    <property type="nucleotide sequence ID" value="XM_018418882.1"/>
</dbReference>
<sequence>ARARARPGRWSRRAAAASRLGRRDADLAADLARDPRRRRRSLDGRAGQGDGVEPRRHERQHRRRRAQQLGLVDDVVVRDGHQLVVVARARHAGHRHAAVVDPALARLWHGRARRRALPAAAAVVGLGQQGRIPSRLGSVVDRVGRRVERVPHPPSQEHARPRPAGVPDPHVAVGVRRELDAAQPDDPRERHGLVVAEPRAGERSRQASTSRVDDHLGPVLEQEAHALEPVARRVGRLLRWQRPEFVEPAPAPESHLDQQRQQQPGDVSAELARLAADDARASSSRELASASSSSRRLVHHLRVQ</sequence>
<feature type="compositionally biased region" description="Basic and acidic residues" evidence="1">
    <location>
        <begin position="21"/>
        <end position="34"/>
    </location>
</feature>
<name>A0A194S9I3_RHOGW</name>
<protein>
    <submittedName>
        <fullName evidence="2">Uncharacterized protein</fullName>
    </submittedName>
</protein>
<evidence type="ECO:0000313" key="2">
    <source>
        <dbReference type="EMBL" id="KPV77257.1"/>
    </source>
</evidence>
<dbReference type="Proteomes" id="UP000053890">
    <property type="component" value="Unassembled WGS sequence"/>
</dbReference>
<feature type="region of interest" description="Disordered" evidence="1">
    <location>
        <begin position="1"/>
        <end position="66"/>
    </location>
</feature>
<accession>A0A194S9I3</accession>
<dbReference type="EMBL" id="KQ474075">
    <property type="protein sequence ID" value="KPV77257.1"/>
    <property type="molecule type" value="Genomic_DNA"/>
</dbReference>
<dbReference type="AlphaFoldDB" id="A0A194S9I3"/>
<gene>
    <name evidence="2" type="ORF">RHOBADRAFT_66159</name>
</gene>
<feature type="compositionally biased region" description="Basic and acidic residues" evidence="1">
    <location>
        <begin position="199"/>
        <end position="220"/>
    </location>
</feature>
<dbReference type="GeneID" id="28979329"/>
<feature type="region of interest" description="Disordered" evidence="1">
    <location>
        <begin position="179"/>
        <end position="220"/>
    </location>
</feature>
<reference evidence="2 3" key="1">
    <citation type="journal article" date="2015" name="Front. Microbiol.">
        <title>Genome sequence of the plant growth promoting endophytic yeast Rhodotorula graminis WP1.</title>
        <authorList>
            <person name="Firrincieli A."/>
            <person name="Otillar R."/>
            <person name="Salamov A."/>
            <person name="Schmutz J."/>
            <person name="Khan Z."/>
            <person name="Redman R.S."/>
            <person name="Fleck N.D."/>
            <person name="Lindquist E."/>
            <person name="Grigoriev I.V."/>
            <person name="Doty S.L."/>
        </authorList>
    </citation>
    <scope>NUCLEOTIDE SEQUENCE [LARGE SCALE GENOMIC DNA]</scope>
    <source>
        <strain evidence="2 3">WP1</strain>
    </source>
</reference>